<evidence type="ECO:0000313" key="15">
    <source>
        <dbReference type="EMBL" id="MFC4336651.1"/>
    </source>
</evidence>
<proteinExistence type="inferred from homology"/>
<comment type="subcellular location">
    <subcellularLocation>
        <location evidence="11">Cytoplasm</location>
    </subcellularLocation>
    <text evidence="11">About half TF is bound to the ribosome near the polypeptide exit tunnel while the other half is free in the cytoplasm.</text>
</comment>
<organism evidence="15 16">
    <name type="scientific">Salininema proteolyticum</name>
    <dbReference type="NCBI Taxonomy" id="1607685"/>
    <lineage>
        <taxon>Bacteria</taxon>
        <taxon>Bacillati</taxon>
        <taxon>Actinomycetota</taxon>
        <taxon>Actinomycetes</taxon>
        <taxon>Glycomycetales</taxon>
        <taxon>Glycomycetaceae</taxon>
        <taxon>Salininema</taxon>
    </lineage>
</organism>
<comment type="caution">
    <text evidence="15">The sequence shown here is derived from an EMBL/GenBank/DDBJ whole genome shotgun (WGS) entry which is preliminary data.</text>
</comment>
<evidence type="ECO:0000256" key="8">
    <source>
        <dbReference type="ARBA" id="ARBA00023235"/>
    </source>
</evidence>
<dbReference type="PANTHER" id="PTHR30560">
    <property type="entry name" value="TRIGGER FACTOR CHAPERONE AND PEPTIDYL-PROLYL CIS/TRANS ISOMERASE"/>
    <property type="match status" value="1"/>
</dbReference>
<comment type="catalytic activity">
    <reaction evidence="1 11 12">
        <text>[protein]-peptidylproline (omega=180) = [protein]-peptidylproline (omega=0)</text>
        <dbReference type="Rhea" id="RHEA:16237"/>
        <dbReference type="Rhea" id="RHEA-COMP:10747"/>
        <dbReference type="Rhea" id="RHEA-COMP:10748"/>
        <dbReference type="ChEBI" id="CHEBI:83833"/>
        <dbReference type="ChEBI" id="CHEBI:83834"/>
        <dbReference type="EC" id="5.2.1.8"/>
    </reaction>
</comment>
<dbReference type="InterPro" id="IPR005215">
    <property type="entry name" value="Trig_fac"/>
</dbReference>
<dbReference type="NCBIfam" id="TIGR00115">
    <property type="entry name" value="tig"/>
    <property type="match status" value="1"/>
</dbReference>
<evidence type="ECO:0000256" key="5">
    <source>
        <dbReference type="ARBA" id="ARBA00022618"/>
    </source>
</evidence>
<dbReference type="Pfam" id="PF00254">
    <property type="entry name" value="FKBP_C"/>
    <property type="match status" value="1"/>
</dbReference>
<dbReference type="InterPro" id="IPR008880">
    <property type="entry name" value="Trigger_fac_C"/>
</dbReference>
<dbReference type="PIRSF" id="PIRSF003095">
    <property type="entry name" value="Trigger_factor"/>
    <property type="match status" value="1"/>
</dbReference>
<dbReference type="Proteomes" id="UP001595823">
    <property type="component" value="Unassembled WGS sequence"/>
</dbReference>
<dbReference type="Pfam" id="PF05698">
    <property type="entry name" value="Trigger_C"/>
    <property type="match status" value="1"/>
</dbReference>
<protein>
    <recommendedName>
        <fullName evidence="4 11">Trigger factor</fullName>
        <shortName evidence="11">TF</shortName>
        <ecNumber evidence="3 11">5.2.1.8</ecNumber>
    </recommendedName>
    <alternativeName>
        <fullName evidence="10 11">PPIase</fullName>
    </alternativeName>
</protein>
<evidence type="ECO:0000256" key="13">
    <source>
        <dbReference type="RuleBase" id="RU003914"/>
    </source>
</evidence>
<keyword evidence="9 11" id="KW-0131">Cell cycle</keyword>
<evidence type="ECO:0000256" key="10">
    <source>
        <dbReference type="ARBA" id="ARBA00029986"/>
    </source>
</evidence>
<dbReference type="Gene3D" id="1.10.3120.10">
    <property type="entry name" value="Trigger factor, C-terminal domain"/>
    <property type="match status" value="1"/>
</dbReference>
<dbReference type="HAMAP" id="MF_00303">
    <property type="entry name" value="Trigger_factor_Tig"/>
    <property type="match status" value="1"/>
</dbReference>
<evidence type="ECO:0000256" key="12">
    <source>
        <dbReference type="PROSITE-ProRule" id="PRU00277"/>
    </source>
</evidence>
<dbReference type="InterPro" id="IPR008881">
    <property type="entry name" value="Trigger_fac_ribosome-bd_bac"/>
</dbReference>
<gene>
    <name evidence="11 15" type="primary">tig</name>
    <name evidence="15" type="ORF">ACFPET_15725</name>
</gene>
<dbReference type="GO" id="GO:0003755">
    <property type="term" value="F:peptidyl-prolyl cis-trans isomerase activity"/>
    <property type="evidence" value="ECO:0007669"/>
    <property type="project" value="UniProtKB-EC"/>
</dbReference>
<dbReference type="InterPro" id="IPR037041">
    <property type="entry name" value="Trigger_fac_C_sf"/>
</dbReference>
<feature type="domain" description="PPIase FKBP-type" evidence="14">
    <location>
        <begin position="163"/>
        <end position="215"/>
    </location>
</feature>
<comment type="domain">
    <text evidence="11">Consists of 3 domains; the N-terminus binds the ribosome, the middle domain has PPIase activity, while the C-terminus has intrinsic chaperone activity on its own.</text>
</comment>
<dbReference type="PROSITE" id="PS50059">
    <property type="entry name" value="FKBP_PPIASE"/>
    <property type="match status" value="1"/>
</dbReference>
<evidence type="ECO:0000256" key="11">
    <source>
        <dbReference type="HAMAP-Rule" id="MF_00303"/>
    </source>
</evidence>
<accession>A0ABV8U1E5</accession>
<evidence type="ECO:0000256" key="7">
    <source>
        <dbReference type="ARBA" id="ARBA00023186"/>
    </source>
</evidence>
<reference evidence="16" key="1">
    <citation type="journal article" date="2019" name="Int. J. Syst. Evol. Microbiol.">
        <title>The Global Catalogue of Microorganisms (GCM) 10K type strain sequencing project: providing services to taxonomists for standard genome sequencing and annotation.</title>
        <authorList>
            <consortium name="The Broad Institute Genomics Platform"/>
            <consortium name="The Broad Institute Genome Sequencing Center for Infectious Disease"/>
            <person name="Wu L."/>
            <person name="Ma J."/>
        </authorList>
    </citation>
    <scope>NUCLEOTIDE SEQUENCE [LARGE SCALE GENOMIC DNA]</scope>
    <source>
        <strain evidence="16">IBRC-M 10908</strain>
    </source>
</reference>
<dbReference type="Pfam" id="PF05697">
    <property type="entry name" value="Trigger_N"/>
    <property type="match status" value="1"/>
</dbReference>
<dbReference type="InterPro" id="IPR046357">
    <property type="entry name" value="PPIase_dom_sf"/>
</dbReference>
<dbReference type="SUPFAM" id="SSF102735">
    <property type="entry name" value="Trigger factor ribosome-binding domain"/>
    <property type="match status" value="1"/>
</dbReference>
<sequence length="454" mass="49890">MKSTVETLNPTRVRLTVEVPFEDLAPFINEAYKQVGQQVRVPGFRPGKAPRAVIDQRVGRESVYAQAMDPAVQANLTKAVSENELNLLGRPDLVDVKPIEADKPFEFTVETDVAPEYDLPEFSELKVEVESGKVTEESIDADLEQQRLRFSSLKTVERAAAEGDFVVIDLTATRDGEEVEGGSVTGMSHEVGSGNLLDGLDEALVGMSAGDEKRIQSSLVSGDSAGEEADIDIKVEKVKERELPELDDEFAEMSASVDTLDELREDTRKRLEGQAQNDIRTEAREKVLDALLEAVDIPLPEGTVESEVEHTKSHLGEQVAPMGGMDAYLEQIGKSAEEFEADLRKDVEQNLKQSIILGRIANEKEVEPNSDLLLGEAARMAQMSGVPQEQFPQFIEQLRSNGQLQQIAVQTRQKMALEEVLGEASVVDADGNTLDRVALFGEEPKGEDEEKGEE</sequence>
<comment type="function">
    <text evidence="11">Involved in protein export. Acts as a chaperone by maintaining the newly synthesized protein in an open conformation. Functions as a peptidyl-prolyl cis-trans isomerase.</text>
</comment>
<evidence type="ECO:0000256" key="4">
    <source>
        <dbReference type="ARBA" id="ARBA00016902"/>
    </source>
</evidence>
<dbReference type="InterPro" id="IPR027304">
    <property type="entry name" value="Trigger_fact/SurA_dom_sf"/>
</dbReference>
<evidence type="ECO:0000256" key="2">
    <source>
        <dbReference type="ARBA" id="ARBA00005464"/>
    </source>
</evidence>
<evidence type="ECO:0000256" key="1">
    <source>
        <dbReference type="ARBA" id="ARBA00000971"/>
    </source>
</evidence>
<name>A0ABV8U1E5_9ACTN</name>
<comment type="similarity">
    <text evidence="2 11 13">Belongs to the FKBP-type PPIase family. Tig subfamily.</text>
</comment>
<evidence type="ECO:0000313" key="16">
    <source>
        <dbReference type="Proteomes" id="UP001595823"/>
    </source>
</evidence>
<dbReference type="Gene3D" id="3.10.50.40">
    <property type="match status" value="1"/>
</dbReference>
<dbReference type="SUPFAM" id="SSF54534">
    <property type="entry name" value="FKBP-like"/>
    <property type="match status" value="1"/>
</dbReference>
<keyword evidence="8 11" id="KW-0413">Isomerase</keyword>
<keyword evidence="7 11" id="KW-0143">Chaperone</keyword>
<dbReference type="RefSeq" id="WP_380622786.1">
    <property type="nucleotide sequence ID" value="NZ_JBHSDK010000021.1"/>
</dbReference>
<dbReference type="InterPro" id="IPR036611">
    <property type="entry name" value="Trigger_fac_ribosome-bd_sf"/>
</dbReference>
<evidence type="ECO:0000256" key="3">
    <source>
        <dbReference type="ARBA" id="ARBA00013194"/>
    </source>
</evidence>
<evidence type="ECO:0000256" key="6">
    <source>
        <dbReference type="ARBA" id="ARBA00023110"/>
    </source>
</evidence>
<dbReference type="SUPFAM" id="SSF109998">
    <property type="entry name" value="Triger factor/SurA peptide-binding domain-like"/>
    <property type="match status" value="1"/>
</dbReference>
<dbReference type="PANTHER" id="PTHR30560:SF3">
    <property type="entry name" value="TRIGGER FACTOR-LIKE PROTEIN TIG, CHLOROPLASTIC"/>
    <property type="match status" value="1"/>
</dbReference>
<evidence type="ECO:0000256" key="9">
    <source>
        <dbReference type="ARBA" id="ARBA00023306"/>
    </source>
</evidence>
<keyword evidence="16" id="KW-1185">Reference proteome</keyword>
<keyword evidence="11" id="KW-0963">Cytoplasm</keyword>
<keyword evidence="6 11" id="KW-0697">Rotamase</keyword>
<dbReference type="InterPro" id="IPR001179">
    <property type="entry name" value="PPIase_FKBP_dom"/>
</dbReference>
<keyword evidence="5 11" id="KW-0132">Cell division</keyword>
<dbReference type="EMBL" id="JBHSDK010000021">
    <property type="protein sequence ID" value="MFC4336651.1"/>
    <property type="molecule type" value="Genomic_DNA"/>
</dbReference>
<evidence type="ECO:0000259" key="14">
    <source>
        <dbReference type="PROSITE" id="PS50059"/>
    </source>
</evidence>
<dbReference type="EC" id="5.2.1.8" evidence="3 11"/>
<dbReference type="Gene3D" id="3.30.70.1050">
    <property type="entry name" value="Trigger factor ribosome-binding domain"/>
    <property type="match status" value="1"/>
</dbReference>